<sequence>MHKTDVAIIDYGLGNLYSIKHACEYMGLSVEVTNDPAAVTRAKSVILPGVGAFGDAMDALKRLDLVSPLKDVADSDIPLMGICLGQQLLFSSSEEFGAHEGLGLIPGRVQYFPIQEIDGRTYKVPQVGWNTIHPPEDDPGRWAGTLLEGVSPGADMYFVHSCHVVPDSDEVMLCTTTYGDVAFSSGSFYKNITAFQFHPERSGTEGLAVYANFAKLIRSSEA</sequence>
<comment type="subcellular location">
    <subcellularLocation>
        <location evidence="10">Cytoplasm</location>
    </subcellularLocation>
</comment>
<dbReference type="AlphaFoldDB" id="A0A126QPT9"/>
<evidence type="ECO:0000256" key="2">
    <source>
        <dbReference type="ARBA" id="ARBA00011152"/>
    </source>
</evidence>
<evidence type="ECO:0000256" key="7">
    <source>
        <dbReference type="ARBA" id="ARBA00023239"/>
    </source>
</evidence>
<keyword evidence="15" id="KW-1185">Reference proteome</keyword>
<dbReference type="InterPro" id="IPR029062">
    <property type="entry name" value="Class_I_gatase-like"/>
</dbReference>
<dbReference type="HAMAP" id="MF_00278">
    <property type="entry name" value="HisH"/>
    <property type="match status" value="1"/>
</dbReference>
<comment type="catalytic activity">
    <reaction evidence="8 10">
        <text>5-[(5-phospho-1-deoxy-D-ribulos-1-ylimino)methylamino]-1-(5-phospho-beta-D-ribosyl)imidazole-4-carboxamide + L-glutamine = D-erythro-1-(imidazol-4-yl)glycerol 3-phosphate + 5-amino-1-(5-phospho-beta-D-ribosyl)imidazole-4-carboxamide + L-glutamate + H(+)</text>
        <dbReference type="Rhea" id="RHEA:24793"/>
        <dbReference type="ChEBI" id="CHEBI:15378"/>
        <dbReference type="ChEBI" id="CHEBI:29985"/>
        <dbReference type="ChEBI" id="CHEBI:58278"/>
        <dbReference type="ChEBI" id="CHEBI:58359"/>
        <dbReference type="ChEBI" id="CHEBI:58475"/>
        <dbReference type="ChEBI" id="CHEBI:58525"/>
        <dbReference type="EC" id="4.3.2.10"/>
    </reaction>
</comment>
<dbReference type="EMBL" id="SOBK01000003">
    <property type="protein sequence ID" value="TDT89885.1"/>
    <property type="molecule type" value="Genomic_DNA"/>
</dbReference>
<dbReference type="InterPro" id="IPR010139">
    <property type="entry name" value="Imidazole-glycPsynth_HisH"/>
</dbReference>
<comment type="catalytic activity">
    <reaction evidence="9 10">
        <text>L-glutamine + H2O = L-glutamate + NH4(+)</text>
        <dbReference type="Rhea" id="RHEA:15889"/>
        <dbReference type="ChEBI" id="CHEBI:15377"/>
        <dbReference type="ChEBI" id="CHEBI:28938"/>
        <dbReference type="ChEBI" id="CHEBI:29985"/>
        <dbReference type="ChEBI" id="CHEBI:58359"/>
        <dbReference type="EC" id="3.5.1.2"/>
    </reaction>
</comment>
<reference evidence="14 16" key="2">
    <citation type="submission" date="2019-03" db="EMBL/GenBank/DDBJ databases">
        <title>Genomic Encyclopedia of Type Strains, Phase IV (KMG-IV): sequencing the most valuable type-strain genomes for metagenomic binning, comparative biology and taxonomic classification.</title>
        <authorList>
            <person name="Goeker M."/>
        </authorList>
    </citation>
    <scope>NUCLEOTIDE SEQUENCE [LARGE SCALE GENOMIC DNA]</scope>
    <source>
        <strain evidence="14 16">DSM 101483</strain>
    </source>
</reference>
<evidence type="ECO:0000256" key="4">
    <source>
        <dbReference type="ARBA" id="ARBA00022801"/>
    </source>
</evidence>
<evidence type="ECO:0000313" key="13">
    <source>
        <dbReference type="EMBL" id="AMK11485.1"/>
    </source>
</evidence>
<dbReference type="GO" id="GO:0004359">
    <property type="term" value="F:glutaminase activity"/>
    <property type="evidence" value="ECO:0007669"/>
    <property type="project" value="UniProtKB-EC"/>
</dbReference>
<proteinExistence type="inferred from homology"/>
<name>A0A126QPT9_9BACT</name>
<dbReference type="EC" id="3.5.1.2" evidence="10"/>
<evidence type="ECO:0000256" key="1">
    <source>
        <dbReference type="ARBA" id="ARBA00005091"/>
    </source>
</evidence>
<evidence type="ECO:0000256" key="5">
    <source>
        <dbReference type="ARBA" id="ARBA00022962"/>
    </source>
</evidence>
<protein>
    <recommendedName>
        <fullName evidence="10">Imidazole glycerol phosphate synthase subunit HisH</fullName>
        <ecNumber evidence="10">4.3.2.10</ecNumber>
    </recommendedName>
    <alternativeName>
        <fullName evidence="10">IGP synthase glutaminase subunit</fullName>
        <ecNumber evidence="10">3.5.1.2</ecNumber>
    </alternativeName>
    <alternativeName>
        <fullName evidence="10">IGP synthase subunit HisH</fullName>
    </alternativeName>
    <alternativeName>
        <fullName evidence="10">ImGP synthase subunit HisH</fullName>
        <shortName evidence="10">IGPS subunit HisH</shortName>
    </alternativeName>
</protein>
<dbReference type="GO" id="GO:0000107">
    <property type="term" value="F:imidazoleglycerol-phosphate synthase activity"/>
    <property type="evidence" value="ECO:0007669"/>
    <property type="project" value="UniProtKB-UniRule"/>
</dbReference>
<dbReference type="GO" id="GO:0000105">
    <property type="term" value="P:L-histidine biosynthetic process"/>
    <property type="evidence" value="ECO:0007669"/>
    <property type="project" value="UniProtKB-UniRule"/>
</dbReference>
<evidence type="ECO:0000259" key="12">
    <source>
        <dbReference type="Pfam" id="PF00117"/>
    </source>
</evidence>
<evidence type="ECO:0000313" key="15">
    <source>
        <dbReference type="Proteomes" id="UP000055611"/>
    </source>
</evidence>
<evidence type="ECO:0000256" key="3">
    <source>
        <dbReference type="ARBA" id="ARBA00022605"/>
    </source>
</evidence>
<dbReference type="PIRSF" id="PIRSF000495">
    <property type="entry name" value="Amidotransf_hisH"/>
    <property type="match status" value="1"/>
</dbReference>
<dbReference type="PROSITE" id="PS51273">
    <property type="entry name" value="GATASE_TYPE_1"/>
    <property type="match status" value="1"/>
</dbReference>
<reference evidence="13 15" key="1">
    <citation type="journal article" date="2016" name="Front. Microbiol.">
        <title>Genome Sequence of the Piezophilic, Mesophilic Sulfate-Reducing Bacterium Desulfovibrio indicus J2T.</title>
        <authorList>
            <person name="Cao J."/>
            <person name="Maignien L."/>
            <person name="Shao Z."/>
            <person name="Alain K."/>
            <person name="Jebbar M."/>
        </authorList>
    </citation>
    <scope>NUCLEOTIDE SEQUENCE [LARGE SCALE GENOMIC DNA]</scope>
    <source>
        <strain evidence="13 15">J2</strain>
    </source>
</reference>
<evidence type="ECO:0000256" key="10">
    <source>
        <dbReference type="HAMAP-Rule" id="MF_00278"/>
    </source>
</evidence>
<comment type="subunit">
    <text evidence="2 10">Heterodimer of HisH and HisF.</text>
</comment>
<dbReference type="OrthoDB" id="9807749at2"/>
<comment type="pathway">
    <text evidence="1 10">Amino-acid biosynthesis; L-histidine biosynthesis; L-histidine from 5-phospho-alpha-D-ribose 1-diphosphate: step 5/9.</text>
</comment>
<keyword evidence="4 10" id="KW-0378">Hydrolase</keyword>
<dbReference type="RefSeq" id="WP_066803272.1">
    <property type="nucleotide sequence ID" value="NZ_CP014206.1"/>
</dbReference>
<feature type="active site" evidence="10 11">
    <location>
        <position position="198"/>
    </location>
</feature>
<dbReference type="Proteomes" id="UP000295506">
    <property type="component" value="Unassembled WGS sequence"/>
</dbReference>
<evidence type="ECO:0000256" key="11">
    <source>
        <dbReference type="PIRSR" id="PIRSR000495-1"/>
    </source>
</evidence>
<evidence type="ECO:0000313" key="14">
    <source>
        <dbReference type="EMBL" id="TDT89885.1"/>
    </source>
</evidence>
<keyword evidence="7 10" id="KW-0456">Lyase</keyword>
<dbReference type="CDD" id="cd01748">
    <property type="entry name" value="GATase1_IGP_Synthase"/>
    <property type="match status" value="1"/>
</dbReference>
<dbReference type="EC" id="4.3.2.10" evidence="10"/>
<organism evidence="14 16">
    <name type="scientific">Pseudodesulfovibrio indicus</name>
    <dbReference type="NCBI Taxonomy" id="1716143"/>
    <lineage>
        <taxon>Bacteria</taxon>
        <taxon>Pseudomonadati</taxon>
        <taxon>Thermodesulfobacteriota</taxon>
        <taxon>Desulfovibrionia</taxon>
        <taxon>Desulfovibrionales</taxon>
        <taxon>Desulfovibrionaceae</taxon>
    </lineage>
</organism>
<dbReference type="GO" id="GO:0016829">
    <property type="term" value="F:lyase activity"/>
    <property type="evidence" value="ECO:0007669"/>
    <property type="project" value="UniProtKB-KW"/>
</dbReference>
<dbReference type="PANTHER" id="PTHR42701:SF1">
    <property type="entry name" value="IMIDAZOLE GLYCEROL PHOSPHATE SYNTHASE SUBUNIT HISH"/>
    <property type="match status" value="1"/>
</dbReference>
<dbReference type="PANTHER" id="PTHR42701">
    <property type="entry name" value="IMIDAZOLE GLYCEROL PHOSPHATE SYNTHASE SUBUNIT HISH"/>
    <property type="match status" value="1"/>
</dbReference>
<dbReference type="KEGG" id="dej:AWY79_10340"/>
<evidence type="ECO:0000256" key="9">
    <source>
        <dbReference type="ARBA" id="ARBA00049534"/>
    </source>
</evidence>
<keyword evidence="6 10" id="KW-0368">Histidine biosynthesis</keyword>
<comment type="function">
    <text evidence="10">IGPS catalyzes the conversion of PRFAR and glutamine to IGP, AICAR and glutamate. The HisH subunit catalyzes the hydrolysis of glutamine to glutamate and ammonia as part of the synthesis of IGP and AICAR. The resulting ammonia molecule is channeled to the active site of HisF.</text>
</comment>
<keyword evidence="10" id="KW-0963">Cytoplasm</keyword>
<keyword evidence="3 10" id="KW-0028">Amino-acid biosynthesis</keyword>
<dbReference type="Proteomes" id="UP000055611">
    <property type="component" value="Chromosome"/>
</dbReference>
<dbReference type="GO" id="GO:0005737">
    <property type="term" value="C:cytoplasm"/>
    <property type="evidence" value="ECO:0007669"/>
    <property type="project" value="UniProtKB-SubCell"/>
</dbReference>
<dbReference type="Pfam" id="PF00117">
    <property type="entry name" value="GATase"/>
    <property type="match status" value="1"/>
</dbReference>
<dbReference type="InterPro" id="IPR017926">
    <property type="entry name" value="GATASE"/>
</dbReference>
<dbReference type="NCBIfam" id="TIGR01855">
    <property type="entry name" value="IMP_synth_hisH"/>
    <property type="match status" value="1"/>
</dbReference>
<accession>A0A126QPT9</accession>
<keyword evidence="5 10" id="KW-0315">Glutamine amidotransferase</keyword>
<feature type="active site" evidence="10 11">
    <location>
        <position position="200"/>
    </location>
</feature>
<gene>
    <name evidence="10" type="primary">hisH</name>
    <name evidence="13" type="ORF">AWY79_10340</name>
    <name evidence="14" type="ORF">EDC59_103183</name>
</gene>
<evidence type="ECO:0000256" key="6">
    <source>
        <dbReference type="ARBA" id="ARBA00023102"/>
    </source>
</evidence>
<evidence type="ECO:0000256" key="8">
    <source>
        <dbReference type="ARBA" id="ARBA00047838"/>
    </source>
</evidence>
<dbReference type="Gene3D" id="3.40.50.880">
    <property type="match status" value="1"/>
</dbReference>
<dbReference type="EMBL" id="CP014206">
    <property type="protein sequence ID" value="AMK11485.1"/>
    <property type="molecule type" value="Genomic_DNA"/>
</dbReference>
<feature type="domain" description="Glutamine amidotransferase" evidence="12">
    <location>
        <begin position="8"/>
        <end position="213"/>
    </location>
</feature>
<dbReference type="SUPFAM" id="SSF52317">
    <property type="entry name" value="Class I glutamine amidotransferase-like"/>
    <property type="match status" value="1"/>
</dbReference>
<evidence type="ECO:0000313" key="16">
    <source>
        <dbReference type="Proteomes" id="UP000295506"/>
    </source>
</evidence>
<feature type="active site" description="Nucleophile" evidence="10 11">
    <location>
        <position position="83"/>
    </location>
</feature>